<dbReference type="OrthoDB" id="567788at2759"/>
<gene>
    <name evidence="8" type="ORF">RCOM_1311450</name>
</gene>
<dbReference type="KEGG" id="rcu:8271497"/>
<dbReference type="PROSITE" id="PS50845">
    <property type="entry name" value="RETICULON"/>
    <property type="match status" value="1"/>
</dbReference>
<sequence length="220" mass="25422">MPRLPGIDDSDSDDGYSPSTKLFGRRRSLHAILGRGHVADVLLWKNKYLSAGMLLGFTMIWFLFEVVEYHFITLLCHLLLIFLVILFIWSNSAGFIKRDPPTIDDIEVPESSLRFFFVQINWLLSSFYEISSGKDLVTFFWTIVCLWILSAFGSLCDTLTLSYIVYLCIATLPVLYERYEDQVDRFAGKSSHDMKRIFDKFNSKVLDKIPRGPTKEKKHA</sequence>
<feature type="transmembrane region" description="Helical" evidence="6">
    <location>
        <begin position="70"/>
        <end position="89"/>
    </location>
</feature>
<keyword evidence="2 6" id="KW-0812">Transmembrane</keyword>
<evidence type="ECO:0000256" key="4">
    <source>
        <dbReference type="ARBA" id="ARBA00022989"/>
    </source>
</evidence>
<dbReference type="GO" id="GO:0005789">
    <property type="term" value="C:endoplasmic reticulum membrane"/>
    <property type="evidence" value="ECO:0007669"/>
    <property type="project" value="UniProtKB-SubCell"/>
</dbReference>
<feature type="domain" description="Reticulon" evidence="7">
    <location>
        <begin position="38"/>
        <end position="219"/>
    </location>
</feature>
<keyword evidence="5 6" id="KW-0472">Membrane</keyword>
<dbReference type="EMBL" id="EQ974023">
    <property type="protein sequence ID" value="EEF35398.1"/>
    <property type="molecule type" value="Genomic_DNA"/>
</dbReference>
<dbReference type="GO" id="GO:0009617">
    <property type="term" value="P:response to bacterium"/>
    <property type="evidence" value="ECO:0007669"/>
    <property type="project" value="InterPro"/>
</dbReference>
<keyword evidence="3 6" id="KW-0256">Endoplasmic reticulum</keyword>
<reference evidence="9" key="1">
    <citation type="journal article" date="2010" name="Nat. Biotechnol.">
        <title>Draft genome sequence of the oilseed species Ricinus communis.</title>
        <authorList>
            <person name="Chan A.P."/>
            <person name="Crabtree J."/>
            <person name="Zhao Q."/>
            <person name="Lorenzi H."/>
            <person name="Orvis J."/>
            <person name="Puiu D."/>
            <person name="Melake-Berhan A."/>
            <person name="Jones K.M."/>
            <person name="Redman J."/>
            <person name="Chen G."/>
            <person name="Cahoon E.B."/>
            <person name="Gedil M."/>
            <person name="Stanke M."/>
            <person name="Haas B.J."/>
            <person name="Wortman J.R."/>
            <person name="Fraser-Liggett C.M."/>
            <person name="Ravel J."/>
            <person name="Rabinowicz P.D."/>
        </authorList>
    </citation>
    <scope>NUCLEOTIDE SEQUENCE [LARGE SCALE GENOMIC DNA]</scope>
    <source>
        <strain evidence="9">cv. Hale</strain>
    </source>
</reference>
<evidence type="ECO:0000313" key="9">
    <source>
        <dbReference type="Proteomes" id="UP000008311"/>
    </source>
</evidence>
<dbReference type="InterPro" id="IPR045064">
    <property type="entry name" value="Reticulon-like"/>
</dbReference>
<dbReference type="FunCoup" id="B9SM07">
    <property type="interactions" value="127"/>
</dbReference>
<protein>
    <recommendedName>
        <fullName evidence="6">Reticulon-like protein</fullName>
    </recommendedName>
</protein>
<dbReference type="PANTHER" id="PTHR10994">
    <property type="entry name" value="RETICULON"/>
    <property type="match status" value="1"/>
</dbReference>
<feature type="transmembrane region" description="Helical" evidence="6">
    <location>
        <begin position="136"/>
        <end position="153"/>
    </location>
</feature>
<organism evidence="8 9">
    <name type="scientific">Ricinus communis</name>
    <name type="common">Castor bean</name>
    <dbReference type="NCBI Taxonomy" id="3988"/>
    <lineage>
        <taxon>Eukaryota</taxon>
        <taxon>Viridiplantae</taxon>
        <taxon>Streptophyta</taxon>
        <taxon>Embryophyta</taxon>
        <taxon>Tracheophyta</taxon>
        <taxon>Spermatophyta</taxon>
        <taxon>Magnoliopsida</taxon>
        <taxon>eudicotyledons</taxon>
        <taxon>Gunneridae</taxon>
        <taxon>Pentapetalae</taxon>
        <taxon>rosids</taxon>
        <taxon>fabids</taxon>
        <taxon>Malpighiales</taxon>
        <taxon>Euphorbiaceae</taxon>
        <taxon>Acalyphoideae</taxon>
        <taxon>Acalypheae</taxon>
        <taxon>Ricinus</taxon>
    </lineage>
</organism>
<dbReference type="InterPro" id="IPR003388">
    <property type="entry name" value="Reticulon"/>
</dbReference>
<evidence type="ECO:0000256" key="2">
    <source>
        <dbReference type="ARBA" id="ARBA00022692"/>
    </source>
</evidence>
<dbReference type="Pfam" id="PF02453">
    <property type="entry name" value="Reticulon"/>
    <property type="match status" value="1"/>
</dbReference>
<evidence type="ECO:0000256" key="3">
    <source>
        <dbReference type="ARBA" id="ARBA00022824"/>
    </source>
</evidence>
<feature type="transmembrane region" description="Helical" evidence="6">
    <location>
        <begin position="48"/>
        <end position="64"/>
    </location>
</feature>
<evidence type="ECO:0000259" key="7">
    <source>
        <dbReference type="PROSITE" id="PS50845"/>
    </source>
</evidence>
<accession>B9SM07</accession>
<evidence type="ECO:0000256" key="6">
    <source>
        <dbReference type="RuleBase" id="RU363132"/>
    </source>
</evidence>
<keyword evidence="4 6" id="KW-1133">Transmembrane helix</keyword>
<evidence type="ECO:0000313" key="8">
    <source>
        <dbReference type="EMBL" id="EEF35398.1"/>
    </source>
</evidence>
<dbReference type="InParanoid" id="B9SM07"/>
<dbReference type="STRING" id="3988.B9SM07"/>
<comment type="subcellular location">
    <subcellularLocation>
        <location evidence="1 6">Endoplasmic reticulum membrane</location>
        <topology evidence="1 6">Multi-pass membrane protein</topology>
    </subcellularLocation>
</comment>
<proteinExistence type="predicted"/>
<name>B9SM07_RICCO</name>
<evidence type="ECO:0000256" key="1">
    <source>
        <dbReference type="ARBA" id="ARBA00004477"/>
    </source>
</evidence>
<keyword evidence="9" id="KW-1185">Reference proteome</keyword>
<dbReference type="OMA" id="IMYERYE"/>
<dbReference type="AlphaFoldDB" id="B9SM07"/>
<dbReference type="eggNOG" id="KOG1792">
    <property type="taxonomic scope" value="Eukaryota"/>
</dbReference>
<evidence type="ECO:0000256" key="5">
    <source>
        <dbReference type="ARBA" id="ARBA00023136"/>
    </source>
</evidence>
<dbReference type="PANTHER" id="PTHR10994:SF157">
    <property type="entry name" value="RETICULON-LIKE PROTEIN B14"/>
    <property type="match status" value="1"/>
</dbReference>
<dbReference type="Proteomes" id="UP000008311">
    <property type="component" value="Unassembled WGS sequence"/>
</dbReference>